<evidence type="ECO:0000256" key="7">
    <source>
        <dbReference type="ARBA" id="ARBA00023136"/>
    </source>
</evidence>
<dbReference type="AlphaFoldDB" id="Q4L9H8"/>
<feature type="domain" description="Polysaccharide chain length determinant N-terminal" evidence="10">
    <location>
        <begin position="3"/>
        <end position="92"/>
    </location>
</feature>
<dbReference type="eggNOG" id="COG3944">
    <property type="taxonomic scope" value="Bacteria"/>
</dbReference>
<keyword evidence="7 9" id="KW-0472">Membrane</keyword>
<dbReference type="HOGENOM" id="CLU_082668_1_1_9"/>
<sequence length="220" mass="24883">MENKLDLSNIFKIIKKNWGIWLFIPIIFLLISLIITFLFMTPKYEATTQILINQKEKNKELMAQEVQSNIQLVNTYSQILKSPRILDEVAKKDNKYSSDEINNMLSIDAESDSQILNVNVESKNKKDSEKIANEIAKVVSDEMPKIMSVDNVTILSKATGTAHKVSPKVPVNIAVAIILGLLVAILIIILKELLDKRIKTEEDVERELNIPVLGSIQKLK</sequence>
<organism evidence="11 12">
    <name type="scientific">Staphylococcus haemolyticus (strain JCSC1435)</name>
    <dbReference type="NCBI Taxonomy" id="279808"/>
    <lineage>
        <taxon>Bacteria</taxon>
        <taxon>Bacillati</taxon>
        <taxon>Bacillota</taxon>
        <taxon>Bacilli</taxon>
        <taxon>Bacillales</taxon>
        <taxon>Staphylococcaceae</taxon>
        <taxon>Staphylococcus</taxon>
    </lineage>
</organism>
<dbReference type="OrthoDB" id="2360475at2"/>
<dbReference type="Pfam" id="PF02706">
    <property type="entry name" value="Wzz"/>
    <property type="match status" value="1"/>
</dbReference>
<dbReference type="InterPro" id="IPR003856">
    <property type="entry name" value="LPS_length_determ_N"/>
</dbReference>
<evidence type="ECO:0000259" key="10">
    <source>
        <dbReference type="Pfam" id="PF02706"/>
    </source>
</evidence>
<evidence type="ECO:0000256" key="6">
    <source>
        <dbReference type="ARBA" id="ARBA00022989"/>
    </source>
</evidence>
<dbReference type="GO" id="GO:0004713">
    <property type="term" value="F:protein tyrosine kinase activity"/>
    <property type="evidence" value="ECO:0007669"/>
    <property type="project" value="TreeGrafter"/>
</dbReference>
<evidence type="ECO:0000256" key="3">
    <source>
        <dbReference type="ARBA" id="ARBA00022475"/>
    </source>
</evidence>
<dbReference type="GO" id="GO:0000271">
    <property type="term" value="P:polysaccharide biosynthetic process"/>
    <property type="evidence" value="ECO:0007669"/>
    <property type="project" value="UniProtKB-KW"/>
</dbReference>
<keyword evidence="5" id="KW-0972">Capsule biogenesis/degradation</keyword>
<evidence type="ECO:0000256" key="2">
    <source>
        <dbReference type="ARBA" id="ARBA00006683"/>
    </source>
</evidence>
<dbReference type="KEGG" id="sha:SH0388"/>
<keyword evidence="8" id="KW-0270">Exopolysaccharide synthesis</keyword>
<protein>
    <submittedName>
        <fullName evidence="11">Capsular polysaccharide synthesis enzyme CapA</fullName>
    </submittedName>
</protein>
<proteinExistence type="inferred from homology"/>
<dbReference type="EMBL" id="AP006716">
    <property type="protein sequence ID" value="BAE03697.1"/>
    <property type="molecule type" value="Genomic_DNA"/>
</dbReference>
<dbReference type="RefSeq" id="WP_011274714.1">
    <property type="nucleotide sequence ID" value="NC_007168.1"/>
</dbReference>
<evidence type="ECO:0000256" key="1">
    <source>
        <dbReference type="ARBA" id="ARBA00004651"/>
    </source>
</evidence>
<evidence type="ECO:0000313" key="12">
    <source>
        <dbReference type="Proteomes" id="UP000000543"/>
    </source>
</evidence>
<dbReference type="Proteomes" id="UP000000543">
    <property type="component" value="Chromosome"/>
</dbReference>
<dbReference type="PANTHER" id="PTHR32309">
    <property type="entry name" value="TYROSINE-PROTEIN KINASE"/>
    <property type="match status" value="1"/>
</dbReference>
<evidence type="ECO:0000256" key="9">
    <source>
        <dbReference type="SAM" id="Phobius"/>
    </source>
</evidence>
<accession>Q4L9H8</accession>
<feature type="transmembrane region" description="Helical" evidence="9">
    <location>
        <begin position="20"/>
        <end position="40"/>
    </location>
</feature>
<evidence type="ECO:0000313" key="11">
    <source>
        <dbReference type="EMBL" id="BAE03697.1"/>
    </source>
</evidence>
<dbReference type="InterPro" id="IPR050445">
    <property type="entry name" value="Bact_polysacc_biosynth/exp"/>
</dbReference>
<dbReference type="PANTHER" id="PTHR32309:SF13">
    <property type="entry name" value="FERRIC ENTEROBACTIN TRANSPORT PROTEIN FEPE"/>
    <property type="match status" value="1"/>
</dbReference>
<keyword evidence="3" id="KW-1003">Cell membrane</keyword>
<gene>
    <name evidence="11" type="primary">capA</name>
    <name evidence="11" type="ordered locus">SH0388</name>
</gene>
<evidence type="ECO:0000256" key="5">
    <source>
        <dbReference type="ARBA" id="ARBA00022903"/>
    </source>
</evidence>
<keyword evidence="6 9" id="KW-1133">Transmembrane helix</keyword>
<comment type="subcellular location">
    <subcellularLocation>
        <location evidence="1">Cell membrane</location>
        <topology evidence="1">Multi-pass membrane protein</topology>
    </subcellularLocation>
</comment>
<reference evidence="11 12" key="1">
    <citation type="journal article" date="2005" name="J. Bacteriol.">
        <title>Whole-genome sequencing of Staphylococcus haemolyticus uncovers the extreme plasticity of its genome and the evolution of human-colonizing staphylococcal species.</title>
        <authorList>
            <person name="Takeuchi F."/>
            <person name="Watanabe S."/>
            <person name="Baba T."/>
            <person name="Yuzawa H."/>
            <person name="Ito T."/>
            <person name="Morimoto Y."/>
            <person name="Kuroda M."/>
            <person name="Cui L."/>
            <person name="Takahashi M."/>
            <person name="Ankai A."/>
            <person name="Baba S."/>
            <person name="Fukui S."/>
            <person name="Lee J.C."/>
            <person name="Hiramatsu K."/>
        </authorList>
    </citation>
    <scope>NUCLEOTIDE SEQUENCE [LARGE SCALE GENOMIC DNA]</scope>
    <source>
        <strain evidence="11 12">JCSC1435</strain>
    </source>
</reference>
<feature type="transmembrane region" description="Helical" evidence="9">
    <location>
        <begin position="169"/>
        <end position="190"/>
    </location>
</feature>
<keyword evidence="4 9" id="KW-0812">Transmembrane</keyword>
<dbReference type="GO" id="GO:0005886">
    <property type="term" value="C:plasma membrane"/>
    <property type="evidence" value="ECO:0007669"/>
    <property type="project" value="UniProtKB-SubCell"/>
</dbReference>
<comment type="similarity">
    <text evidence="2">Belongs to the CpsC/CapA family.</text>
</comment>
<name>Q4L9H8_STAHJ</name>
<evidence type="ECO:0000256" key="4">
    <source>
        <dbReference type="ARBA" id="ARBA00022692"/>
    </source>
</evidence>
<evidence type="ECO:0000256" key="8">
    <source>
        <dbReference type="ARBA" id="ARBA00023169"/>
    </source>
</evidence>